<dbReference type="Gene3D" id="1.10.1220.10">
    <property type="entry name" value="Met repressor-like"/>
    <property type="match status" value="1"/>
</dbReference>
<dbReference type="InterPro" id="IPR014864">
    <property type="entry name" value="TF_NikR_Ni-bd_C"/>
</dbReference>
<reference evidence="10 11" key="1">
    <citation type="submission" date="2020-04" db="EMBL/GenBank/DDBJ databases">
        <title>Rhodospirillaceae bacterium KN72 isolated from deep sea.</title>
        <authorList>
            <person name="Zhang D.-C."/>
        </authorList>
    </citation>
    <scope>NUCLEOTIDE SEQUENCE [LARGE SCALE GENOMIC DNA]</scope>
    <source>
        <strain evidence="10 11">KN72</strain>
    </source>
</reference>
<keyword evidence="5 7" id="KW-0238">DNA-binding</keyword>
<dbReference type="InterPro" id="IPR002145">
    <property type="entry name" value="CopG"/>
</dbReference>
<evidence type="ECO:0000256" key="3">
    <source>
        <dbReference type="ARBA" id="ARBA00022723"/>
    </source>
</evidence>
<evidence type="ECO:0000313" key="11">
    <source>
        <dbReference type="Proteomes" id="UP000539372"/>
    </source>
</evidence>
<dbReference type="InterPro" id="IPR050192">
    <property type="entry name" value="CopG/NikR_regulator"/>
</dbReference>
<comment type="similarity">
    <text evidence="1 7">Belongs to the transcriptional regulatory CopG/NikR family.</text>
</comment>
<sequence length="142" mass="15991">MERVTVTIDSELLKKFDELIDRKGYTNRSEGIRDAVRQMLTDQTIETDEDAKCVGCVVYMYNHNERALSSRLVETQHHHHDISAATLHLHVDADNCVEATVLNGTVRDVQNMADHITSQTGVKHGRLHLIPIGDAPATTKKY</sequence>
<dbReference type="GO" id="GO:0010045">
    <property type="term" value="P:response to nickel cation"/>
    <property type="evidence" value="ECO:0007669"/>
    <property type="project" value="InterPro"/>
</dbReference>
<dbReference type="EMBL" id="JABBNT010000002">
    <property type="protein sequence ID" value="NMM44336.1"/>
    <property type="molecule type" value="Genomic_DNA"/>
</dbReference>
<evidence type="ECO:0000259" key="8">
    <source>
        <dbReference type="Pfam" id="PF01402"/>
    </source>
</evidence>
<evidence type="ECO:0000259" key="9">
    <source>
        <dbReference type="Pfam" id="PF08753"/>
    </source>
</evidence>
<feature type="binding site" evidence="7">
    <location>
        <position position="88"/>
    </location>
    <ligand>
        <name>Ni(2+)</name>
        <dbReference type="ChEBI" id="CHEBI:49786"/>
    </ligand>
</feature>
<keyword evidence="11" id="KW-1185">Reference proteome</keyword>
<dbReference type="NCBIfam" id="NF002169">
    <property type="entry name" value="PRK01002.1"/>
    <property type="match status" value="1"/>
</dbReference>
<dbReference type="RefSeq" id="WP_169624626.1">
    <property type="nucleotide sequence ID" value="NZ_JABBNT010000002.1"/>
</dbReference>
<keyword evidence="2 7" id="KW-0533">Nickel</keyword>
<dbReference type="Gene3D" id="3.30.70.1150">
    <property type="entry name" value="ACT-like. Chain A, domain 2"/>
    <property type="match status" value="1"/>
</dbReference>
<organism evidence="10 11">
    <name type="scientific">Pacificispira spongiicola</name>
    <dbReference type="NCBI Taxonomy" id="2729598"/>
    <lineage>
        <taxon>Bacteria</taxon>
        <taxon>Pseudomonadati</taxon>
        <taxon>Pseudomonadota</taxon>
        <taxon>Alphaproteobacteria</taxon>
        <taxon>Rhodospirillales</taxon>
        <taxon>Rhodospirillaceae</taxon>
        <taxon>Pacificispira</taxon>
    </lineage>
</organism>
<dbReference type="NCBIfam" id="NF002815">
    <property type="entry name" value="PRK02967.1"/>
    <property type="match status" value="1"/>
</dbReference>
<evidence type="ECO:0000256" key="7">
    <source>
        <dbReference type="HAMAP-Rule" id="MF_00476"/>
    </source>
</evidence>
<dbReference type="NCBIfam" id="NF003381">
    <property type="entry name" value="PRK04460.1"/>
    <property type="match status" value="1"/>
</dbReference>
<dbReference type="SUPFAM" id="SSF47598">
    <property type="entry name" value="Ribbon-helix-helix"/>
    <property type="match status" value="1"/>
</dbReference>
<dbReference type="InterPro" id="IPR013321">
    <property type="entry name" value="Arc_rbn_hlx_hlx"/>
</dbReference>
<gene>
    <name evidence="10" type="primary">nikR</name>
    <name evidence="10" type="ORF">HH303_07590</name>
</gene>
<feature type="binding site" evidence="7">
    <location>
        <position position="77"/>
    </location>
    <ligand>
        <name>Ni(2+)</name>
        <dbReference type="ChEBI" id="CHEBI:49786"/>
    </ligand>
</feature>
<dbReference type="InterPro" id="IPR027271">
    <property type="entry name" value="Acetolactate_synth/TF_NikR_C"/>
</dbReference>
<evidence type="ECO:0000256" key="6">
    <source>
        <dbReference type="ARBA" id="ARBA00023163"/>
    </source>
</evidence>
<comment type="cofactor">
    <cofactor evidence="7">
        <name>Ni(2+)</name>
        <dbReference type="ChEBI" id="CHEBI:49786"/>
    </cofactor>
    <text evidence="7">Binds 1 nickel ion per subunit.</text>
</comment>
<evidence type="ECO:0000256" key="5">
    <source>
        <dbReference type="ARBA" id="ARBA00023125"/>
    </source>
</evidence>
<proteinExistence type="inferred from homology"/>
<dbReference type="Pfam" id="PF08753">
    <property type="entry name" value="NikR_C"/>
    <property type="match status" value="1"/>
</dbReference>
<dbReference type="CDD" id="cd22231">
    <property type="entry name" value="RHH_NikR_HicB-like"/>
    <property type="match status" value="1"/>
</dbReference>
<dbReference type="PANTHER" id="PTHR34719">
    <property type="entry name" value="NICKEL-RESPONSIVE REGULATOR"/>
    <property type="match status" value="1"/>
</dbReference>
<comment type="caution">
    <text evidence="10">The sequence shown here is derived from an EMBL/GenBank/DDBJ whole genome shotgun (WGS) entry which is preliminary data.</text>
</comment>
<dbReference type="GO" id="GO:0016151">
    <property type="term" value="F:nickel cation binding"/>
    <property type="evidence" value="ECO:0007669"/>
    <property type="project" value="UniProtKB-UniRule"/>
</dbReference>
<dbReference type="SUPFAM" id="SSF55021">
    <property type="entry name" value="ACT-like"/>
    <property type="match status" value="1"/>
</dbReference>
<feature type="domain" description="Ribbon-helix-helix protein CopG" evidence="8">
    <location>
        <begin position="2"/>
        <end position="41"/>
    </location>
</feature>
<dbReference type="PANTHER" id="PTHR34719:SF2">
    <property type="entry name" value="NICKEL-RESPONSIVE REGULATOR"/>
    <property type="match status" value="1"/>
</dbReference>
<feature type="domain" description="Transcription factor NikR nickel binding C-terminal" evidence="9">
    <location>
        <begin position="54"/>
        <end position="130"/>
    </location>
</feature>
<evidence type="ECO:0000256" key="2">
    <source>
        <dbReference type="ARBA" id="ARBA00022596"/>
    </source>
</evidence>
<name>A0A7Y0DZB8_9PROT</name>
<evidence type="ECO:0000256" key="1">
    <source>
        <dbReference type="ARBA" id="ARBA00008478"/>
    </source>
</evidence>
<dbReference type="AlphaFoldDB" id="A0A7Y0DZB8"/>
<dbReference type="HAMAP" id="MF_00476">
    <property type="entry name" value="NikR"/>
    <property type="match status" value="1"/>
</dbReference>
<evidence type="ECO:0000256" key="4">
    <source>
        <dbReference type="ARBA" id="ARBA00023015"/>
    </source>
</evidence>
<dbReference type="Pfam" id="PF01402">
    <property type="entry name" value="RHH_1"/>
    <property type="match status" value="1"/>
</dbReference>
<evidence type="ECO:0000313" key="10">
    <source>
        <dbReference type="EMBL" id="NMM44336.1"/>
    </source>
</evidence>
<feature type="binding site" evidence="7">
    <location>
        <position position="90"/>
    </location>
    <ligand>
        <name>Ni(2+)</name>
        <dbReference type="ChEBI" id="CHEBI:49786"/>
    </ligand>
</feature>
<dbReference type="Proteomes" id="UP000539372">
    <property type="component" value="Unassembled WGS sequence"/>
</dbReference>
<keyword evidence="6 7" id="KW-0804">Transcription</keyword>
<dbReference type="InterPro" id="IPR022988">
    <property type="entry name" value="Ni_resp_reg_NikR"/>
</dbReference>
<accession>A0A7Y0DZB8</accession>
<comment type="function">
    <text evidence="7">Transcriptional regulator.</text>
</comment>
<dbReference type="InterPro" id="IPR010985">
    <property type="entry name" value="Ribbon_hlx_hlx"/>
</dbReference>
<keyword evidence="3 7" id="KW-0479">Metal-binding</keyword>
<dbReference type="GO" id="GO:0003700">
    <property type="term" value="F:DNA-binding transcription factor activity"/>
    <property type="evidence" value="ECO:0007669"/>
    <property type="project" value="UniProtKB-UniRule"/>
</dbReference>
<feature type="binding site" evidence="7">
    <location>
        <position position="96"/>
    </location>
    <ligand>
        <name>Ni(2+)</name>
        <dbReference type="ChEBI" id="CHEBI:49786"/>
    </ligand>
</feature>
<protein>
    <recommendedName>
        <fullName evidence="7">Putative nickel-responsive regulator</fullName>
    </recommendedName>
</protein>
<keyword evidence="4 7" id="KW-0805">Transcription regulation</keyword>
<dbReference type="InterPro" id="IPR045865">
    <property type="entry name" value="ACT-like_dom_sf"/>
</dbReference>
<dbReference type="GO" id="GO:0003677">
    <property type="term" value="F:DNA binding"/>
    <property type="evidence" value="ECO:0007669"/>
    <property type="project" value="UniProtKB-KW"/>
</dbReference>